<sequence length="459" mass="50471">MAAYCIAEQWVHIAVTYGAQSGQAKVFINGNLNKQGPGSGRLSEDWDSYAAFGKHEGTVTDVDTLDEVYMYSRELTTFEVKTLYDNCNFGSAKTPSTGQVFYFGFDRVSGSNVYDDSGSGNNGDLTSLATVTKTSGNCGNGLQLHGGNILINGGRIQRKPLFSITMALWLKLDTNRGQQTVFSTCNPDNPWNSHVQYSLTITDGRVKWFHRNEKSQTVFSAETTTPVVPAGTWTHISCTYTATGGKSEIYVNGVLKKQELTGSGILSQDWAGKISIGKAYDKGSDGKWIEQNNLYAIIDEFYLFERDLKQNEITLLAQTCNYHRTVLHYGFDLFTGKTVYDQSGLANNGLAVNGTTVSINGTCGKAVNMTMGQLKLPGDNFREKPQKAITISVWINLQTNRGQHELFNTIGSHSDHKHDQYNFAVQDGRLSGITTKKTTKKFSTSSPFPSFPRGTGLTL</sequence>
<dbReference type="EMBL" id="MU826359">
    <property type="protein sequence ID" value="KAJ7379261.1"/>
    <property type="molecule type" value="Genomic_DNA"/>
</dbReference>
<organism evidence="2 3">
    <name type="scientific">Desmophyllum pertusum</name>
    <dbReference type="NCBI Taxonomy" id="174260"/>
    <lineage>
        <taxon>Eukaryota</taxon>
        <taxon>Metazoa</taxon>
        <taxon>Cnidaria</taxon>
        <taxon>Anthozoa</taxon>
        <taxon>Hexacorallia</taxon>
        <taxon>Scleractinia</taxon>
        <taxon>Caryophylliina</taxon>
        <taxon>Caryophylliidae</taxon>
        <taxon>Desmophyllum</taxon>
    </lineage>
</organism>
<gene>
    <name evidence="2" type="ORF">OS493_017774</name>
</gene>
<evidence type="ECO:0000313" key="3">
    <source>
        <dbReference type="Proteomes" id="UP001163046"/>
    </source>
</evidence>
<name>A0A9W9ZCM8_9CNID</name>
<proteinExistence type="predicted"/>
<dbReference type="Proteomes" id="UP001163046">
    <property type="component" value="Unassembled WGS sequence"/>
</dbReference>
<comment type="caution">
    <text evidence="2">The sequence shown here is derived from an EMBL/GenBank/DDBJ whole genome shotgun (WGS) entry which is preliminary data.</text>
</comment>
<reference evidence="2" key="1">
    <citation type="submission" date="2023-01" db="EMBL/GenBank/DDBJ databases">
        <title>Genome assembly of the deep-sea coral Lophelia pertusa.</title>
        <authorList>
            <person name="Herrera S."/>
            <person name="Cordes E."/>
        </authorList>
    </citation>
    <scope>NUCLEOTIDE SEQUENCE</scope>
    <source>
        <strain evidence="2">USNM1676648</strain>
        <tissue evidence="2">Polyp</tissue>
    </source>
</reference>
<dbReference type="SUPFAM" id="SSF49899">
    <property type="entry name" value="Concanavalin A-like lectins/glucanases"/>
    <property type="match status" value="3"/>
</dbReference>
<keyword evidence="3" id="KW-1185">Reference proteome</keyword>
<dbReference type="AlphaFoldDB" id="A0A9W9ZCM8"/>
<dbReference type="Pfam" id="PF13385">
    <property type="entry name" value="Laminin_G_3"/>
    <property type="match status" value="2"/>
</dbReference>
<feature type="compositionally biased region" description="Low complexity" evidence="1">
    <location>
        <begin position="441"/>
        <end position="452"/>
    </location>
</feature>
<evidence type="ECO:0008006" key="4">
    <source>
        <dbReference type="Google" id="ProtNLM"/>
    </source>
</evidence>
<dbReference type="PANTHER" id="PTHR42535">
    <property type="entry name" value="OOKINETE PROTEIN, PUTATIVE-RELATED"/>
    <property type="match status" value="1"/>
</dbReference>
<protein>
    <recommendedName>
        <fullName evidence="4">LamG-like jellyroll fold domain-containing protein</fullName>
    </recommendedName>
</protein>
<feature type="region of interest" description="Disordered" evidence="1">
    <location>
        <begin position="436"/>
        <end position="459"/>
    </location>
</feature>
<evidence type="ECO:0000256" key="1">
    <source>
        <dbReference type="SAM" id="MobiDB-lite"/>
    </source>
</evidence>
<dbReference type="PANTHER" id="PTHR42535:SF2">
    <property type="entry name" value="CHROMOSOME UNDETERMINED SCAFFOLD_146, WHOLE GENOME SHOTGUN SEQUENCE"/>
    <property type="match status" value="1"/>
</dbReference>
<dbReference type="InterPro" id="IPR013320">
    <property type="entry name" value="ConA-like_dom_sf"/>
</dbReference>
<dbReference type="Gene3D" id="2.60.120.200">
    <property type="match status" value="3"/>
</dbReference>
<dbReference type="OrthoDB" id="6017464at2759"/>
<accession>A0A9W9ZCM8</accession>
<evidence type="ECO:0000313" key="2">
    <source>
        <dbReference type="EMBL" id="KAJ7379261.1"/>
    </source>
</evidence>